<gene>
    <name evidence="2" type="ORF">PanWU01x14_204890</name>
</gene>
<evidence type="ECO:0000313" key="2">
    <source>
        <dbReference type="EMBL" id="PON53109.1"/>
    </source>
</evidence>
<accession>A0A2P5BWG3</accession>
<evidence type="ECO:0000313" key="3">
    <source>
        <dbReference type="Proteomes" id="UP000237105"/>
    </source>
</evidence>
<protein>
    <submittedName>
        <fullName evidence="2">Uncharacterized protein</fullName>
    </submittedName>
</protein>
<evidence type="ECO:0000256" key="1">
    <source>
        <dbReference type="SAM" id="MobiDB-lite"/>
    </source>
</evidence>
<name>A0A2P5BWG3_PARAD</name>
<keyword evidence="3" id="KW-1185">Reference proteome</keyword>
<organism evidence="2 3">
    <name type="scientific">Parasponia andersonii</name>
    <name type="common">Sponia andersonii</name>
    <dbReference type="NCBI Taxonomy" id="3476"/>
    <lineage>
        <taxon>Eukaryota</taxon>
        <taxon>Viridiplantae</taxon>
        <taxon>Streptophyta</taxon>
        <taxon>Embryophyta</taxon>
        <taxon>Tracheophyta</taxon>
        <taxon>Spermatophyta</taxon>
        <taxon>Magnoliopsida</taxon>
        <taxon>eudicotyledons</taxon>
        <taxon>Gunneridae</taxon>
        <taxon>Pentapetalae</taxon>
        <taxon>rosids</taxon>
        <taxon>fabids</taxon>
        <taxon>Rosales</taxon>
        <taxon>Cannabaceae</taxon>
        <taxon>Parasponia</taxon>
    </lineage>
</organism>
<feature type="region of interest" description="Disordered" evidence="1">
    <location>
        <begin position="86"/>
        <end position="125"/>
    </location>
</feature>
<proteinExistence type="predicted"/>
<feature type="compositionally biased region" description="Basic and acidic residues" evidence="1">
    <location>
        <begin position="58"/>
        <end position="67"/>
    </location>
</feature>
<dbReference type="EMBL" id="JXTB01000211">
    <property type="protein sequence ID" value="PON53109.1"/>
    <property type="molecule type" value="Genomic_DNA"/>
</dbReference>
<feature type="region of interest" description="Disordered" evidence="1">
    <location>
        <begin position="24"/>
        <end position="67"/>
    </location>
</feature>
<sequence length="125" mass="13629">MGKLLELSLKKEKNEFLGDDGFVETNEVSMNPQDVMGHGGSKDPFHSLESLGKLSNSSRKEDFDPKVLSTKKDEVEKVDEALSGNISVSIHEVSDDSSGTTATSKRTRSLTPVLPPRVAQRLVSK</sequence>
<comment type="caution">
    <text evidence="2">The sequence shown here is derived from an EMBL/GenBank/DDBJ whole genome shotgun (WGS) entry which is preliminary data.</text>
</comment>
<dbReference type="AlphaFoldDB" id="A0A2P5BWG3"/>
<dbReference type="Proteomes" id="UP000237105">
    <property type="component" value="Unassembled WGS sequence"/>
</dbReference>
<reference evidence="3" key="1">
    <citation type="submission" date="2016-06" db="EMBL/GenBank/DDBJ databases">
        <title>Parallel loss of symbiosis genes in relatives of nitrogen-fixing non-legume Parasponia.</title>
        <authorList>
            <person name="Van Velzen R."/>
            <person name="Holmer R."/>
            <person name="Bu F."/>
            <person name="Rutten L."/>
            <person name="Van Zeijl A."/>
            <person name="Liu W."/>
            <person name="Santuari L."/>
            <person name="Cao Q."/>
            <person name="Sharma T."/>
            <person name="Shen D."/>
            <person name="Roswanjaya Y."/>
            <person name="Wardhani T."/>
            <person name="Kalhor M.S."/>
            <person name="Jansen J."/>
            <person name="Van den Hoogen J."/>
            <person name="Gungor B."/>
            <person name="Hartog M."/>
            <person name="Hontelez J."/>
            <person name="Verver J."/>
            <person name="Yang W.-C."/>
            <person name="Schijlen E."/>
            <person name="Repin R."/>
            <person name="Schilthuizen M."/>
            <person name="Schranz E."/>
            <person name="Heidstra R."/>
            <person name="Miyata K."/>
            <person name="Fedorova E."/>
            <person name="Kohlen W."/>
            <person name="Bisseling T."/>
            <person name="Smit S."/>
            <person name="Geurts R."/>
        </authorList>
    </citation>
    <scope>NUCLEOTIDE SEQUENCE [LARGE SCALE GENOMIC DNA]</scope>
    <source>
        <strain evidence="3">cv. WU1-14</strain>
    </source>
</reference>